<evidence type="ECO:0000313" key="1">
    <source>
        <dbReference type="EMBL" id="JAH22594.1"/>
    </source>
</evidence>
<dbReference type="AlphaFoldDB" id="A0A0E9R0F2"/>
<protein>
    <submittedName>
        <fullName evidence="1">Uncharacterized protein</fullName>
    </submittedName>
</protein>
<reference evidence="1" key="2">
    <citation type="journal article" date="2015" name="Fish Shellfish Immunol.">
        <title>Early steps in the European eel (Anguilla anguilla)-Vibrio vulnificus interaction in the gills: Role of the RtxA13 toxin.</title>
        <authorList>
            <person name="Callol A."/>
            <person name="Pajuelo D."/>
            <person name="Ebbesson L."/>
            <person name="Teles M."/>
            <person name="MacKenzie S."/>
            <person name="Amaro C."/>
        </authorList>
    </citation>
    <scope>NUCLEOTIDE SEQUENCE</scope>
</reference>
<accession>A0A0E9R0F2</accession>
<proteinExistence type="predicted"/>
<sequence>MCLSLIELHCRSTKIAFLDSHVTVGLTYTRGR</sequence>
<name>A0A0E9R0F2_ANGAN</name>
<reference evidence="1" key="1">
    <citation type="submission" date="2014-11" db="EMBL/GenBank/DDBJ databases">
        <authorList>
            <person name="Amaro Gonzalez C."/>
        </authorList>
    </citation>
    <scope>NUCLEOTIDE SEQUENCE</scope>
</reference>
<dbReference type="EMBL" id="GBXM01085983">
    <property type="protein sequence ID" value="JAH22594.1"/>
    <property type="molecule type" value="Transcribed_RNA"/>
</dbReference>
<organism evidence="1">
    <name type="scientific">Anguilla anguilla</name>
    <name type="common">European freshwater eel</name>
    <name type="synonym">Muraena anguilla</name>
    <dbReference type="NCBI Taxonomy" id="7936"/>
    <lineage>
        <taxon>Eukaryota</taxon>
        <taxon>Metazoa</taxon>
        <taxon>Chordata</taxon>
        <taxon>Craniata</taxon>
        <taxon>Vertebrata</taxon>
        <taxon>Euteleostomi</taxon>
        <taxon>Actinopterygii</taxon>
        <taxon>Neopterygii</taxon>
        <taxon>Teleostei</taxon>
        <taxon>Anguilliformes</taxon>
        <taxon>Anguillidae</taxon>
        <taxon>Anguilla</taxon>
    </lineage>
</organism>